<sequence>MADSDSEYEPEYEPEEVVVIDPDSSDTSDTSSSPPPLLLSVMTLVPPPLEYMSKLHDDHLEVSSRVVWAGSLLLVNNILRTPALLEQVASSNKKVLELGAGTGIVGLSLAKKNACKLICFTDGDEEALMLLKENASMNKVDISANAVSGVPPAYLWGDDDERISALEEWSRNHWSDGWGVDDKFGFDSILAGDVLYKEGLPELFFGSVNRLLTVNGVLMLCHVPRAEVTHERVEAAATAANLDFEEVPPLSLPKTAKMEDAVRAKIYRITKIKK</sequence>
<dbReference type="SUPFAM" id="SSF53335">
    <property type="entry name" value="S-adenosyl-L-methionine-dependent methyltransferases"/>
    <property type="match status" value="1"/>
</dbReference>
<feature type="region of interest" description="Disordered" evidence="1">
    <location>
        <begin position="1"/>
        <end position="37"/>
    </location>
</feature>
<dbReference type="PANTHER" id="PTHR14614:SF142">
    <property type="entry name" value="FAM86 N-TERMINAL DOMAIN-CONTAINING PROTEIN"/>
    <property type="match status" value="1"/>
</dbReference>
<accession>A0A9W7BSP6</accession>
<dbReference type="InterPro" id="IPR019410">
    <property type="entry name" value="Methyltransf_16"/>
</dbReference>
<evidence type="ECO:0000256" key="1">
    <source>
        <dbReference type="SAM" id="MobiDB-lite"/>
    </source>
</evidence>
<organism evidence="2 3">
    <name type="scientific">Triparma laevis f. inornata</name>
    <dbReference type="NCBI Taxonomy" id="1714386"/>
    <lineage>
        <taxon>Eukaryota</taxon>
        <taxon>Sar</taxon>
        <taxon>Stramenopiles</taxon>
        <taxon>Ochrophyta</taxon>
        <taxon>Bolidophyceae</taxon>
        <taxon>Parmales</taxon>
        <taxon>Triparmaceae</taxon>
        <taxon>Triparma</taxon>
    </lineage>
</organism>
<name>A0A9W7BSP6_9STRA</name>
<evidence type="ECO:0000313" key="2">
    <source>
        <dbReference type="EMBL" id="GMH95721.1"/>
    </source>
</evidence>
<dbReference type="InterPro" id="IPR029063">
    <property type="entry name" value="SAM-dependent_MTases_sf"/>
</dbReference>
<reference evidence="3" key="1">
    <citation type="journal article" date="2023" name="Commun. Biol.">
        <title>Genome analysis of Parmales, the sister group of diatoms, reveals the evolutionary specialization of diatoms from phago-mixotrophs to photoautotrophs.</title>
        <authorList>
            <person name="Ban H."/>
            <person name="Sato S."/>
            <person name="Yoshikawa S."/>
            <person name="Yamada K."/>
            <person name="Nakamura Y."/>
            <person name="Ichinomiya M."/>
            <person name="Sato N."/>
            <person name="Blanc-Mathieu R."/>
            <person name="Endo H."/>
            <person name="Kuwata A."/>
            <person name="Ogata H."/>
        </authorList>
    </citation>
    <scope>NUCLEOTIDE SEQUENCE [LARGE SCALE GENOMIC DNA]</scope>
</reference>
<feature type="compositionally biased region" description="Low complexity" evidence="1">
    <location>
        <begin position="27"/>
        <end position="37"/>
    </location>
</feature>
<dbReference type="Proteomes" id="UP001162640">
    <property type="component" value="Unassembled WGS sequence"/>
</dbReference>
<dbReference type="Pfam" id="PF10294">
    <property type="entry name" value="Methyltransf_16"/>
    <property type="match status" value="1"/>
</dbReference>
<feature type="compositionally biased region" description="Acidic residues" evidence="1">
    <location>
        <begin position="1"/>
        <end position="26"/>
    </location>
</feature>
<dbReference type="PANTHER" id="PTHR14614">
    <property type="entry name" value="HEPATOCELLULAR CARCINOMA-ASSOCIATED ANTIGEN"/>
    <property type="match status" value="1"/>
</dbReference>
<dbReference type="Gene3D" id="3.40.50.150">
    <property type="entry name" value="Vaccinia Virus protein VP39"/>
    <property type="match status" value="1"/>
</dbReference>
<dbReference type="CDD" id="cd02440">
    <property type="entry name" value="AdoMet_MTases"/>
    <property type="match status" value="1"/>
</dbReference>
<dbReference type="EMBL" id="BLQM01000626">
    <property type="protein sequence ID" value="GMH95721.1"/>
    <property type="molecule type" value="Genomic_DNA"/>
</dbReference>
<dbReference type="AlphaFoldDB" id="A0A9W7BSP6"/>
<protein>
    <submittedName>
        <fullName evidence="2">Uncharacterized protein</fullName>
    </submittedName>
</protein>
<proteinExistence type="predicted"/>
<evidence type="ECO:0000313" key="3">
    <source>
        <dbReference type="Proteomes" id="UP001162640"/>
    </source>
</evidence>
<comment type="caution">
    <text evidence="2">The sequence shown here is derived from an EMBL/GenBank/DDBJ whole genome shotgun (WGS) entry which is preliminary data.</text>
</comment>
<gene>
    <name evidence="2" type="ORF">TL16_g13221</name>
</gene>